<reference evidence="3 4" key="1">
    <citation type="submission" date="2019-10" db="EMBL/GenBank/DDBJ databases">
        <title>Draft Genome Assembly of Rhodococcus zopfii DSM44189.</title>
        <authorList>
            <person name="Sutton J.M."/>
            <person name="Akob D.M."/>
            <person name="Bushman T.J."/>
        </authorList>
    </citation>
    <scope>NUCLEOTIDE SEQUENCE [LARGE SCALE GENOMIC DNA]</scope>
    <source>
        <strain evidence="3 4">DSM 44189</strain>
    </source>
</reference>
<feature type="region of interest" description="Disordered" evidence="1">
    <location>
        <begin position="14"/>
        <end position="39"/>
    </location>
</feature>
<sequence length="124" mass="12231">MVAAAASAVACSSATASDGAGGSSAPAAASSIVSTTAEPPLLDERGVRFKEALDESGLASGLTDGTVLAVARGLCDQVDAGVPEETILATIRPIAAYAASVSGTALSDDDAARRFLDIAVRIYC</sequence>
<feature type="domain" description="DUF732" evidence="2">
    <location>
        <begin position="48"/>
        <end position="124"/>
    </location>
</feature>
<keyword evidence="4" id="KW-1185">Reference proteome</keyword>
<evidence type="ECO:0000256" key="1">
    <source>
        <dbReference type="SAM" id="MobiDB-lite"/>
    </source>
</evidence>
<comment type="caution">
    <text evidence="3">The sequence shown here is derived from an EMBL/GenBank/DDBJ whole genome shotgun (WGS) entry which is preliminary data.</text>
</comment>
<dbReference type="InterPro" id="IPR007969">
    <property type="entry name" value="DUF732"/>
</dbReference>
<dbReference type="EMBL" id="WBMO01000001">
    <property type="protein sequence ID" value="MDV2475372.1"/>
    <property type="molecule type" value="Genomic_DNA"/>
</dbReference>
<gene>
    <name evidence="3" type="ORF">F8M49_08020</name>
</gene>
<accession>A0ABU3WNQ6</accession>
<evidence type="ECO:0000313" key="4">
    <source>
        <dbReference type="Proteomes" id="UP001275440"/>
    </source>
</evidence>
<dbReference type="Pfam" id="PF05305">
    <property type="entry name" value="DUF732"/>
    <property type="match status" value="1"/>
</dbReference>
<protein>
    <submittedName>
        <fullName evidence="3">DUF732 domain-containing protein</fullName>
    </submittedName>
</protein>
<organism evidence="3 4">
    <name type="scientific">Rhodococcus zopfii</name>
    <dbReference type="NCBI Taxonomy" id="43772"/>
    <lineage>
        <taxon>Bacteria</taxon>
        <taxon>Bacillati</taxon>
        <taxon>Actinomycetota</taxon>
        <taxon>Actinomycetes</taxon>
        <taxon>Mycobacteriales</taxon>
        <taxon>Nocardiaceae</taxon>
        <taxon>Rhodococcus</taxon>
    </lineage>
</organism>
<evidence type="ECO:0000259" key="2">
    <source>
        <dbReference type="Pfam" id="PF05305"/>
    </source>
</evidence>
<dbReference type="Proteomes" id="UP001275440">
    <property type="component" value="Unassembled WGS sequence"/>
</dbReference>
<feature type="compositionally biased region" description="Low complexity" evidence="1">
    <location>
        <begin position="14"/>
        <end position="37"/>
    </location>
</feature>
<evidence type="ECO:0000313" key="3">
    <source>
        <dbReference type="EMBL" id="MDV2475372.1"/>
    </source>
</evidence>
<proteinExistence type="predicted"/>
<name>A0ABU3WNQ6_9NOCA</name>